<dbReference type="PANTHER" id="PTHR33048:SF47">
    <property type="entry name" value="INTEGRAL MEMBRANE PROTEIN-RELATED"/>
    <property type="match status" value="1"/>
</dbReference>
<dbReference type="Gene3D" id="3.40.50.720">
    <property type="entry name" value="NAD(P)-binding Rossmann-like Domain"/>
    <property type="match status" value="1"/>
</dbReference>
<feature type="transmembrane region" description="Helical" evidence="6">
    <location>
        <begin position="213"/>
        <end position="234"/>
    </location>
</feature>
<evidence type="ECO:0000256" key="1">
    <source>
        <dbReference type="ARBA" id="ARBA00004141"/>
    </source>
</evidence>
<feature type="transmembrane region" description="Helical" evidence="6">
    <location>
        <begin position="120"/>
        <end position="147"/>
    </location>
</feature>
<dbReference type="Proteomes" id="UP001327957">
    <property type="component" value="Unassembled WGS sequence"/>
</dbReference>
<evidence type="ECO:0000259" key="7">
    <source>
        <dbReference type="Pfam" id="PF20684"/>
    </source>
</evidence>
<comment type="subcellular location">
    <subcellularLocation>
        <location evidence="1">Membrane</location>
        <topology evidence="1">Multi-pass membrane protein</topology>
    </subcellularLocation>
</comment>
<dbReference type="AlphaFoldDB" id="A0AAV9TLS6"/>
<dbReference type="Pfam" id="PF20684">
    <property type="entry name" value="Fung_rhodopsin"/>
    <property type="match status" value="1"/>
</dbReference>
<keyword evidence="4 6" id="KW-0472">Membrane</keyword>
<dbReference type="SUPFAM" id="SSF51735">
    <property type="entry name" value="NAD(P)-binding Rossmann-fold domains"/>
    <property type="match status" value="1"/>
</dbReference>
<evidence type="ECO:0000256" key="5">
    <source>
        <dbReference type="ARBA" id="ARBA00038359"/>
    </source>
</evidence>
<evidence type="ECO:0000256" key="2">
    <source>
        <dbReference type="ARBA" id="ARBA00022692"/>
    </source>
</evidence>
<sequence length="386" mass="42503">MPPDESVGPIWLGVSSSLLVVLLVTTALRLWARAGRRNLGWDDYTIAAAALSATVRYAFGVMQLPHGNGRHRVYLTNHEYMMINMYGWWGQLFHFTSMAFLKVSLALLILRIKSNRTLKILLYAVIVGSLIINFGVVIILATSFGIVRAKSLGVSEADLSWDFCITAIWSNLELFLGISAANIALSRAVIICNFDEISHYSKKRPEKGNMTETVLVFGASGNVGVAAIIGALSANRHVIAVVRNQSSAEKMFKQVGRLAYRATVPYLLEQGFAGSTWTMCTGGSGDTGYRVAPAVTQGALFSFAVAAARDNDKTNIRFNEVYLAYRVQFEVETGNQTFAGIHMTTSKDFAPLYEKLLDRADIRSSRVKALSPEDVLKLSYEKKFSD</sequence>
<dbReference type="GO" id="GO:0016020">
    <property type="term" value="C:membrane"/>
    <property type="evidence" value="ECO:0007669"/>
    <property type="project" value="UniProtKB-SubCell"/>
</dbReference>
<protein>
    <submittedName>
        <fullName evidence="8">Integral membrane protein</fullName>
    </submittedName>
</protein>
<gene>
    <name evidence="8" type="ORF">QIS74_02742</name>
</gene>
<reference evidence="8 9" key="1">
    <citation type="submission" date="2023-04" db="EMBL/GenBank/DDBJ databases">
        <title>Colletotrichum tabacum stain YC1 causing leaf anthracnose on Nicotiana tabacum(L.) cv.</title>
        <authorList>
            <person name="Ji Z."/>
            <person name="Wang M."/>
            <person name="Zhang J."/>
            <person name="Wang N."/>
            <person name="Zhou Z."/>
        </authorList>
    </citation>
    <scope>NUCLEOTIDE SEQUENCE [LARGE SCALE GENOMIC DNA]</scope>
    <source>
        <strain evidence="8 9">YC1</strain>
    </source>
</reference>
<evidence type="ECO:0000313" key="9">
    <source>
        <dbReference type="Proteomes" id="UP001327957"/>
    </source>
</evidence>
<dbReference type="InterPro" id="IPR052337">
    <property type="entry name" value="SAT4-like"/>
</dbReference>
<feature type="transmembrane region" description="Helical" evidence="6">
    <location>
        <begin position="86"/>
        <end position="108"/>
    </location>
</feature>
<feature type="transmembrane region" description="Helical" evidence="6">
    <location>
        <begin position="12"/>
        <end position="32"/>
    </location>
</feature>
<feature type="transmembrane region" description="Helical" evidence="6">
    <location>
        <begin position="44"/>
        <end position="66"/>
    </location>
</feature>
<evidence type="ECO:0000256" key="4">
    <source>
        <dbReference type="ARBA" id="ARBA00023136"/>
    </source>
</evidence>
<dbReference type="InterPro" id="IPR036291">
    <property type="entry name" value="NAD(P)-bd_dom_sf"/>
</dbReference>
<keyword evidence="2 6" id="KW-0812">Transmembrane</keyword>
<keyword evidence="3 6" id="KW-1133">Transmembrane helix</keyword>
<dbReference type="PANTHER" id="PTHR33048">
    <property type="entry name" value="PTH11-LIKE INTEGRAL MEMBRANE PROTEIN (AFU_ORTHOLOGUE AFUA_5G11245)"/>
    <property type="match status" value="1"/>
</dbReference>
<organism evidence="8 9">
    <name type="scientific">Colletotrichum tabaci</name>
    <dbReference type="NCBI Taxonomy" id="1209068"/>
    <lineage>
        <taxon>Eukaryota</taxon>
        <taxon>Fungi</taxon>
        <taxon>Dikarya</taxon>
        <taxon>Ascomycota</taxon>
        <taxon>Pezizomycotina</taxon>
        <taxon>Sordariomycetes</taxon>
        <taxon>Hypocreomycetidae</taxon>
        <taxon>Glomerellales</taxon>
        <taxon>Glomerellaceae</taxon>
        <taxon>Colletotrichum</taxon>
        <taxon>Colletotrichum destructivum species complex</taxon>
    </lineage>
</organism>
<evidence type="ECO:0000256" key="6">
    <source>
        <dbReference type="SAM" id="Phobius"/>
    </source>
</evidence>
<name>A0AAV9TLS6_9PEZI</name>
<feature type="domain" description="Rhodopsin" evidence="7">
    <location>
        <begin position="28"/>
        <end position="138"/>
    </location>
</feature>
<keyword evidence="9" id="KW-1185">Reference proteome</keyword>
<dbReference type="InterPro" id="IPR049326">
    <property type="entry name" value="Rhodopsin_dom_fungi"/>
</dbReference>
<comment type="caution">
    <text evidence="8">The sequence shown here is derived from an EMBL/GenBank/DDBJ whole genome shotgun (WGS) entry which is preliminary data.</text>
</comment>
<proteinExistence type="inferred from homology"/>
<accession>A0AAV9TLS6</accession>
<feature type="transmembrane region" description="Helical" evidence="6">
    <location>
        <begin position="167"/>
        <end position="192"/>
    </location>
</feature>
<comment type="similarity">
    <text evidence="5">Belongs to the SAT4 family.</text>
</comment>
<dbReference type="EMBL" id="JASAOK010000012">
    <property type="protein sequence ID" value="KAK6224415.1"/>
    <property type="molecule type" value="Genomic_DNA"/>
</dbReference>
<evidence type="ECO:0000313" key="8">
    <source>
        <dbReference type="EMBL" id="KAK6224415.1"/>
    </source>
</evidence>
<evidence type="ECO:0000256" key="3">
    <source>
        <dbReference type="ARBA" id="ARBA00022989"/>
    </source>
</evidence>